<keyword evidence="4" id="KW-1185">Reference proteome</keyword>
<dbReference type="RefSeq" id="WP_016841953.1">
    <property type="nucleotide sequence ID" value="NZ_SEMA01000031.1"/>
</dbReference>
<evidence type="ECO:0000313" key="2">
    <source>
        <dbReference type="EMBL" id="MEY9314863.1"/>
    </source>
</evidence>
<dbReference type="Proteomes" id="UP000673383">
    <property type="component" value="Unassembled WGS sequence"/>
</dbReference>
<evidence type="ECO:0000313" key="3">
    <source>
        <dbReference type="Proteomes" id="UP000673383"/>
    </source>
</evidence>
<reference evidence="1" key="1">
    <citation type="submission" date="2021-02" db="EMBL/GenBank/DDBJ databases">
        <title>Genomic Encyclopedia of Type Strains, Phase IV (KMG-V): Genome sequencing to study the core and pangenomes of soil and plant-associated prokaryotes.</title>
        <authorList>
            <person name="Whitman W."/>
        </authorList>
    </citation>
    <scope>NUCLEOTIDE SEQUENCE</scope>
    <source>
        <strain evidence="1">USDA 406</strain>
    </source>
</reference>
<comment type="caution">
    <text evidence="1">The sequence shown here is derived from an EMBL/GenBank/DDBJ whole genome shotgun (WGS) entry which is preliminary data.</text>
</comment>
<accession>A0A4Y3ZU64</accession>
<organism evidence="1 3">
    <name type="scientific">Bradyrhizobium elkanii</name>
    <dbReference type="NCBI Taxonomy" id="29448"/>
    <lineage>
        <taxon>Bacteria</taxon>
        <taxon>Pseudomonadati</taxon>
        <taxon>Pseudomonadota</taxon>
        <taxon>Alphaproteobacteria</taxon>
        <taxon>Hyphomicrobiales</taxon>
        <taxon>Nitrobacteraceae</taxon>
        <taxon>Bradyrhizobium</taxon>
    </lineage>
</organism>
<dbReference type="AlphaFoldDB" id="A0A4Y3ZU64"/>
<evidence type="ECO:0000313" key="4">
    <source>
        <dbReference type="Proteomes" id="UP001565471"/>
    </source>
</evidence>
<dbReference type="EMBL" id="JAFICZ010000001">
    <property type="protein sequence ID" value="MBP1299580.1"/>
    <property type="molecule type" value="Genomic_DNA"/>
</dbReference>
<evidence type="ECO:0000313" key="1">
    <source>
        <dbReference type="EMBL" id="MBP1299580.1"/>
    </source>
</evidence>
<proteinExistence type="predicted"/>
<name>A0A4Y3ZU64_BRAEL</name>
<protein>
    <submittedName>
        <fullName evidence="1">Uncharacterized protein</fullName>
    </submittedName>
</protein>
<dbReference type="Proteomes" id="UP001565471">
    <property type="component" value="Unassembled WGS sequence"/>
</dbReference>
<reference evidence="2 4" key="2">
    <citation type="submission" date="2024-07" db="EMBL/GenBank/DDBJ databases">
        <title>Genomic Encyclopedia of Type Strains, Phase V (KMG-V): Genome sequencing to study the core and pangenomes of soil and plant-associated prokaryotes.</title>
        <authorList>
            <person name="Whitman W."/>
        </authorList>
    </citation>
    <scope>NUCLEOTIDE SEQUENCE [LARGE SCALE GENOMIC DNA]</scope>
    <source>
        <strain evidence="2 4">USDA 415</strain>
    </source>
</reference>
<dbReference type="EMBL" id="JBGBZA010000002">
    <property type="protein sequence ID" value="MEY9314863.1"/>
    <property type="molecule type" value="Genomic_DNA"/>
</dbReference>
<sequence>MSSTASRWAQTISLDEIGPIMQKAIDKRQGKFNDEVRRWAIIEANANCFRSRDDTS</sequence>
<gene>
    <name evidence="2" type="ORF">ABIF29_001662</name>
    <name evidence="1" type="ORF">JOH49_009333</name>
</gene>